<dbReference type="PANTHER" id="PTHR34407:SF1">
    <property type="entry name" value="SGNH HYDROLASE-TYPE ESTERASE DOMAIN-CONTAINING PROTEIN"/>
    <property type="match status" value="1"/>
</dbReference>
<comment type="caution">
    <text evidence="2">The sequence shown here is derived from an EMBL/GenBank/DDBJ whole genome shotgun (WGS) entry which is preliminary data.</text>
</comment>
<dbReference type="RefSeq" id="WP_307203516.1">
    <property type="nucleotide sequence ID" value="NZ_JAUSSU010000004.1"/>
</dbReference>
<gene>
    <name evidence="2" type="ORF">J2T15_002041</name>
</gene>
<sequence length="391" mass="43315">MTDEAYSELIVKSLLNKGNNKRLKTAIEKAKRGEEVTVAYIGGSITHGAGANPLHTECYAYRSYSTFKSMFGKDGGDSIRFIKAGLGGTPSELGMIRYQRDVLRDGAVRPDIVIVEFAVNDADDETEGNCYESLVLKALTADNAPAVILLFSVFESNWNLQERLAPVGYHYELPMVSIKDAVVDQFQKTKDEGNIITKEQFFSDIYHPTNAGHTIMADCLGWLLAETDRSAMDREDIVIDKPPVIGNDFVHVRLLDRANGSSIAKISEGGFDATDTELQLAEMDDHPYGTPQFPNNWMHTTDSSNHNFTMTIRSKSLLLVYKDSGSDDYGSANIYVDGALVKVVDPQAVKWTHCHVVILYTEQESREHTVEIGMSPKHVGKKFTILGFGLS</sequence>
<evidence type="ECO:0000313" key="3">
    <source>
        <dbReference type="Proteomes" id="UP001229346"/>
    </source>
</evidence>
<protein>
    <submittedName>
        <fullName evidence="2">Lysophospholipase L1-like esterase</fullName>
    </submittedName>
</protein>
<dbReference type="InterPro" id="IPR013830">
    <property type="entry name" value="SGNH_hydro"/>
</dbReference>
<dbReference type="InterPro" id="IPR036514">
    <property type="entry name" value="SGNH_hydro_sf"/>
</dbReference>
<feature type="domain" description="SGNH hydrolase-type esterase" evidence="1">
    <location>
        <begin position="41"/>
        <end position="214"/>
    </location>
</feature>
<evidence type="ECO:0000313" key="2">
    <source>
        <dbReference type="EMBL" id="MDQ0112606.1"/>
    </source>
</evidence>
<reference evidence="2 3" key="1">
    <citation type="submission" date="2023-07" db="EMBL/GenBank/DDBJ databases">
        <title>Sorghum-associated microbial communities from plants grown in Nebraska, USA.</title>
        <authorList>
            <person name="Schachtman D."/>
        </authorList>
    </citation>
    <scope>NUCLEOTIDE SEQUENCE [LARGE SCALE GENOMIC DNA]</scope>
    <source>
        <strain evidence="2 3">CC482</strain>
    </source>
</reference>
<organism evidence="2 3">
    <name type="scientific">Paenibacillus harenae</name>
    <dbReference type="NCBI Taxonomy" id="306543"/>
    <lineage>
        <taxon>Bacteria</taxon>
        <taxon>Bacillati</taxon>
        <taxon>Bacillota</taxon>
        <taxon>Bacilli</taxon>
        <taxon>Bacillales</taxon>
        <taxon>Paenibacillaceae</taxon>
        <taxon>Paenibacillus</taxon>
    </lineage>
</organism>
<dbReference type="Gene3D" id="2.60.120.260">
    <property type="entry name" value="Galactose-binding domain-like"/>
    <property type="match status" value="1"/>
</dbReference>
<name>A0ABT9TYZ1_PAEHA</name>
<dbReference type="Proteomes" id="UP001229346">
    <property type="component" value="Unassembled WGS sequence"/>
</dbReference>
<dbReference type="EMBL" id="JAUSSU010000004">
    <property type="protein sequence ID" value="MDQ0112606.1"/>
    <property type="molecule type" value="Genomic_DNA"/>
</dbReference>
<dbReference type="Gene3D" id="3.40.50.1110">
    <property type="entry name" value="SGNH hydrolase"/>
    <property type="match status" value="1"/>
</dbReference>
<dbReference type="Pfam" id="PF13472">
    <property type="entry name" value="Lipase_GDSL_2"/>
    <property type="match status" value="1"/>
</dbReference>
<keyword evidence="3" id="KW-1185">Reference proteome</keyword>
<accession>A0ABT9TYZ1</accession>
<proteinExistence type="predicted"/>
<dbReference type="PANTHER" id="PTHR34407">
    <property type="entry name" value="EXPRESSED PROTEIN"/>
    <property type="match status" value="1"/>
</dbReference>
<dbReference type="CDD" id="cd00229">
    <property type="entry name" value="SGNH_hydrolase"/>
    <property type="match status" value="1"/>
</dbReference>
<dbReference type="SUPFAM" id="SSF52266">
    <property type="entry name" value="SGNH hydrolase"/>
    <property type="match status" value="1"/>
</dbReference>
<evidence type="ECO:0000259" key="1">
    <source>
        <dbReference type="Pfam" id="PF13472"/>
    </source>
</evidence>